<proteinExistence type="predicted"/>
<comment type="caution">
    <text evidence="4">The sequence shown here is derived from an EMBL/GenBank/DDBJ whole genome shotgun (WGS) entry which is preliminary data.</text>
</comment>
<accession>A0ABY2WK63</accession>
<feature type="domain" description="HTH tetR-type" evidence="3">
    <location>
        <begin position="4"/>
        <end position="64"/>
    </location>
</feature>
<dbReference type="PANTHER" id="PTHR43479:SF11">
    <property type="entry name" value="ACREF_ENVCD OPERON REPRESSOR-RELATED"/>
    <property type="match status" value="1"/>
</dbReference>
<evidence type="ECO:0000256" key="1">
    <source>
        <dbReference type="ARBA" id="ARBA00023125"/>
    </source>
</evidence>
<dbReference type="InterPro" id="IPR050624">
    <property type="entry name" value="HTH-type_Tx_Regulator"/>
</dbReference>
<dbReference type="InterPro" id="IPR001647">
    <property type="entry name" value="HTH_TetR"/>
</dbReference>
<name>A0ABY2WK63_9FLAO</name>
<dbReference type="Pfam" id="PF00440">
    <property type="entry name" value="TetR_N"/>
    <property type="match status" value="1"/>
</dbReference>
<gene>
    <name evidence="4" type="ORF">FGG15_13745</name>
</gene>
<evidence type="ECO:0000313" key="5">
    <source>
        <dbReference type="Proteomes" id="UP000751614"/>
    </source>
</evidence>
<sequence length="192" mass="21934">MQRPELHEHIITTAGNLFYINGYNSTGINEIVEKSGIAKATLYSHFKSKEEICIAYLQQRHEGLLGSLKSFISKRKVGNNQLLAIFDFLRDLYREENFHGCWGLKTFGELSPKQKKIITTIQKHKKELLLYLGEVVGENIFNVSKAEIEKISGGLYLLYESAITESHLFQNDWPIYMAKSMAPSLFANSEVK</sequence>
<evidence type="ECO:0000259" key="3">
    <source>
        <dbReference type="PROSITE" id="PS50977"/>
    </source>
</evidence>
<evidence type="ECO:0000256" key="2">
    <source>
        <dbReference type="PROSITE-ProRule" id="PRU00335"/>
    </source>
</evidence>
<dbReference type="RefSeq" id="WP_138837185.1">
    <property type="nucleotide sequence ID" value="NZ_VCNI01000002.1"/>
</dbReference>
<dbReference type="Gene3D" id="1.10.357.10">
    <property type="entry name" value="Tetracycline Repressor, domain 2"/>
    <property type="match status" value="1"/>
</dbReference>
<dbReference type="Proteomes" id="UP000751614">
    <property type="component" value="Unassembled WGS sequence"/>
</dbReference>
<dbReference type="PANTHER" id="PTHR43479">
    <property type="entry name" value="ACREF/ENVCD OPERON REPRESSOR-RELATED"/>
    <property type="match status" value="1"/>
</dbReference>
<evidence type="ECO:0000313" key="4">
    <source>
        <dbReference type="EMBL" id="TMU55241.1"/>
    </source>
</evidence>
<keyword evidence="5" id="KW-1185">Reference proteome</keyword>
<feature type="DNA-binding region" description="H-T-H motif" evidence="2">
    <location>
        <begin position="27"/>
        <end position="46"/>
    </location>
</feature>
<reference evidence="4 5" key="1">
    <citation type="submission" date="2019-05" db="EMBL/GenBank/DDBJ databases">
        <title>Flagellimonas sp. AsT0115, sp. nov., isolated from a marine red algae, Asparagopsis taxiformis.</title>
        <authorList>
            <person name="Kim J."/>
            <person name="Jeong S.E."/>
            <person name="Jeon C.O."/>
        </authorList>
    </citation>
    <scope>NUCLEOTIDE SEQUENCE [LARGE SCALE GENOMIC DNA]</scope>
    <source>
        <strain evidence="4 5">AsT0115</strain>
    </source>
</reference>
<dbReference type="InterPro" id="IPR009057">
    <property type="entry name" value="Homeodomain-like_sf"/>
</dbReference>
<dbReference type="PRINTS" id="PR00455">
    <property type="entry name" value="HTHTETR"/>
</dbReference>
<dbReference type="PROSITE" id="PS50977">
    <property type="entry name" value="HTH_TETR_2"/>
    <property type="match status" value="1"/>
</dbReference>
<dbReference type="EMBL" id="VCNI01000002">
    <property type="protein sequence ID" value="TMU55241.1"/>
    <property type="molecule type" value="Genomic_DNA"/>
</dbReference>
<protein>
    <submittedName>
        <fullName evidence="4">TetR/AcrR family transcriptional regulator</fullName>
    </submittedName>
</protein>
<dbReference type="SUPFAM" id="SSF46689">
    <property type="entry name" value="Homeodomain-like"/>
    <property type="match status" value="1"/>
</dbReference>
<organism evidence="4 5">
    <name type="scientific">Flagellimonas algicola</name>
    <dbReference type="NCBI Taxonomy" id="2583815"/>
    <lineage>
        <taxon>Bacteria</taxon>
        <taxon>Pseudomonadati</taxon>
        <taxon>Bacteroidota</taxon>
        <taxon>Flavobacteriia</taxon>
        <taxon>Flavobacteriales</taxon>
        <taxon>Flavobacteriaceae</taxon>
        <taxon>Flagellimonas</taxon>
    </lineage>
</organism>
<keyword evidence="1 2" id="KW-0238">DNA-binding</keyword>